<organism evidence="3 4">
    <name type="scientific">Deefgea piscis</name>
    <dbReference type="NCBI Taxonomy" id="2739061"/>
    <lineage>
        <taxon>Bacteria</taxon>
        <taxon>Pseudomonadati</taxon>
        <taxon>Pseudomonadota</taxon>
        <taxon>Betaproteobacteria</taxon>
        <taxon>Neisseriales</taxon>
        <taxon>Chitinibacteraceae</taxon>
        <taxon>Deefgea</taxon>
    </lineage>
</organism>
<keyword evidence="4" id="KW-1185">Reference proteome</keyword>
<sequence>MRFWLLLTLLTTSSMGFANKVYQWRDNEGNVFYSDRAPTHTTAKERTIRSSSAPAPTTDKPAAITLWITPQCGANCEAAQTMLEQSKLRYALKTADPSQEDSMLAFFNAAKTLQARPPILIIEKTILKEFNPAQWQSAISQAQTTLKAGQ</sequence>
<evidence type="ECO:0000259" key="2">
    <source>
        <dbReference type="Pfam" id="PF13511"/>
    </source>
</evidence>
<feature type="chain" id="PRO_5027044252" evidence="1">
    <location>
        <begin position="19"/>
        <end position="150"/>
    </location>
</feature>
<gene>
    <name evidence="3" type="ORF">HQN60_12945</name>
</gene>
<name>A0A6M8SQJ7_9NEIS</name>
<keyword evidence="1" id="KW-0732">Signal</keyword>
<dbReference type="EMBL" id="CP054143">
    <property type="protein sequence ID" value="QKJ67542.1"/>
    <property type="molecule type" value="Genomic_DNA"/>
</dbReference>
<reference evidence="3 4" key="1">
    <citation type="submission" date="2020-05" db="EMBL/GenBank/DDBJ databases">
        <title>Complete genome sequence of Deefgea sp. D17.</title>
        <authorList>
            <person name="Bae J.-W."/>
            <person name="Han J.E."/>
        </authorList>
    </citation>
    <scope>NUCLEOTIDE SEQUENCE [LARGE SCALE GENOMIC DNA]</scope>
    <source>
        <strain evidence="3 4">D17</strain>
    </source>
</reference>
<feature type="domain" description="DUF4124" evidence="2">
    <location>
        <begin position="13"/>
        <end position="62"/>
    </location>
</feature>
<dbReference type="Proteomes" id="UP000504844">
    <property type="component" value="Chromosome"/>
</dbReference>
<accession>A0A6M8SQJ7</accession>
<dbReference type="Gene3D" id="3.40.30.10">
    <property type="entry name" value="Glutaredoxin"/>
    <property type="match status" value="1"/>
</dbReference>
<dbReference type="InterPro" id="IPR025392">
    <property type="entry name" value="DUF4124"/>
</dbReference>
<feature type="signal peptide" evidence="1">
    <location>
        <begin position="1"/>
        <end position="18"/>
    </location>
</feature>
<dbReference type="AlphaFoldDB" id="A0A6M8SQJ7"/>
<evidence type="ECO:0000256" key="1">
    <source>
        <dbReference type="SAM" id="SignalP"/>
    </source>
</evidence>
<dbReference type="KEGG" id="dee:HQN60_12945"/>
<evidence type="ECO:0000313" key="4">
    <source>
        <dbReference type="Proteomes" id="UP000504844"/>
    </source>
</evidence>
<proteinExistence type="predicted"/>
<dbReference type="RefSeq" id="WP_173534044.1">
    <property type="nucleotide sequence ID" value="NZ_CP054143.1"/>
</dbReference>
<dbReference type="Pfam" id="PF13511">
    <property type="entry name" value="DUF4124"/>
    <property type="match status" value="1"/>
</dbReference>
<protein>
    <submittedName>
        <fullName evidence="3">DUF4124 domain-containing protein</fullName>
    </submittedName>
</protein>
<evidence type="ECO:0000313" key="3">
    <source>
        <dbReference type="EMBL" id="QKJ67542.1"/>
    </source>
</evidence>